<dbReference type="NCBIfam" id="TIGR00043">
    <property type="entry name" value="rRNA maturation RNase YbeY"/>
    <property type="match status" value="1"/>
</dbReference>
<evidence type="ECO:0000256" key="6">
    <source>
        <dbReference type="ARBA" id="ARBA00022833"/>
    </source>
</evidence>
<dbReference type="AlphaFoldDB" id="H2BUA1"/>
<evidence type="ECO:0000256" key="5">
    <source>
        <dbReference type="ARBA" id="ARBA00022801"/>
    </source>
</evidence>
<sequence>MKESKINFYSENEFQLDHEKSYGIWIEGVIESEGKKLEEISYIFCNDDYMLDINMKYLDHDTYTDIISFDYSVGNILQGDIYISTERVEENSREFNVSFEEELRRVIIHGVLHLCGYKDKSEEESTLMRGKEEEKLKLFHVEQ</sequence>
<dbReference type="Pfam" id="PF02130">
    <property type="entry name" value="YbeY"/>
    <property type="match status" value="1"/>
</dbReference>
<dbReference type="EMBL" id="JH594606">
    <property type="protein sequence ID" value="EHQ02735.1"/>
    <property type="molecule type" value="Genomic_DNA"/>
</dbReference>
<dbReference type="PANTHER" id="PTHR46986">
    <property type="entry name" value="ENDORIBONUCLEASE YBEY, CHLOROPLASTIC"/>
    <property type="match status" value="1"/>
</dbReference>
<proteinExistence type="inferred from homology"/>
<dbReference type="PANTHER" id="PTHR46986:SF1">
    <property type="entry name" value="ENDORIBONUCLEASE YBEY, CHLOROPLASTIC"/>
    <property type="match status" value="1"/>
</dbReference>
<keyword evidence="7" id="KW-0690">Ribosome biogenesis</keyword>
<dbReference type="HOGENOM" id="CLU_106710_3_3_10"/>
<dbReference type="OrthoDB" id="9811984at2"/>
<dbReference type="EC" id="3.1.-.-" evidence="7"/>
<evidence type="ECO:0000256" key="4">
    <source>
        <dbReference type="ARBA" id="ARBA00022759"/>
    </source>
</evidence>
<comment type="subcellular location">
    <subcellularLocation>
        <location evidence="7">Cytoplasm</location>
    </subcellularLocation>
</comment>
<evidence type="ECO:0000256" key="3">
    <source>
        <dbReference type="ARBA" id="ARBA00022723"/>
    </source>
</evidence>
<dbReference type="SUPFAM" id="SSF55486">
    <property type="entry name" value="Metalloproteases ('zincins'), catalytic domain"/>
    <property type="match status" value="1"/>
</dbReference>
<gene>
    <name evidence="7" type="primary">ybeY</name>
    <name evidence="8" type="ORF">Gilli_2102</name>
</gene>
<dbReference type="GO" id="GO:0006364">
    <property type="term" value="P:rRNA processing"/>
    <property type="evidence" value="ECO:0007669"/>
    <property type="project" value="UniProtKB-UniRule"/>
</dbReference>
<keyword evidence="7" id="KW-0698">rRNA processing</keyword>
<dbReference type="InterPro" id="IPR002036">
    <property type="entry name" value="YbeY"/>
</dbReference>
<name>H2BUA1_GILLR</name>
<keyword evidence="7" id="KW-0963">Cytoplasm</keyword>
<comment type="cofactor">
    <cofactor evidence="7">
        <name>Zn(2+)</name>
        <dbReference type="ChEBI" id="CHEBI:29105"/>
    </cofactor>
    <text evidence="7">Binds 1 zinc ion.</text>
</comment>
<keyword evidence="4 7" id="KW-0255">Endonuclease</keyword>
<protein>
    <recommendedName>
        <fullName evidence="7">Endoribonuclease YbeY</fullName>
        <ecNumber evidence="7">3.1.-.-</ecNumber>
    </recommendedName>
</protein>
<dbReference type="Proteomes" id="UP000003844">
    <property type="component" value="Unassembled WGS sequence"/>
</dbReference>
<keyword evidence="2 7" id="KW-0540">Nuclease</keyword>
<evidence type="ECO:0000256" key="1">
    <source>
        <dbReference type="ARBA" id="ARBA00010875"/>
    </source>
</evidence>
<dbReference type="STRING" id="865937.Gilli_2102"/>
<dbReference type="GO" id="GO:0008270">
    <property type="term" value="F:zinc ion binding"/>
    <property type="evidence" value="ECO:0007669"/>
    <property type="project" value="UniProtKB-UniRule"/>
</dbReference>
<feature type="binding site" evidence="7">
    <location>
        <position position="109"/>
    </location>
    <ligand>
        <name>Zn(2+)</name>
        <dbReference type="ChEBI" id="CHEBI:29105"/>
        <note>catalytic</note>
    </ligand>
</feature>
<evidence type="ECO:0000256" key="2">
    <source>
        <dbReference type="ARBA" id="ARBA00022722"/>
    </source>
</evidence>
<dbReference type="GO" id="GO:0006508">
    <property type="term" value="P:proteolysis"/>
    <property type="evidence" value="ECO:0007669"/>
    <property type="project" value="UniProtKB-KW"/>
</dbReference>
<dbReference type="RefSeq" id="WP_006989045.1">
    <property type="nucleotide sequence ID" value="NZ_JH594606.1"/>
</dbReference>
<dbReference type="HAMAP" id="MF_00009">
    <property type="entry name" value="Endoribonucl_YbeY"/>
    <property type="match status" value="1"/>
</dbReference>
<accession>H2BUA1</accession>
<keyword evidence="5 7" id="KW-0378">Hydrolase</keyword>
<evidence type="ECO:0000313" key="8">
    <source>
        <dbReference type="EMBL" id="EHQ02735.1"/>
    </source>
</evidence>
<feature type="binding site" evidence="7">
    <location>
        <position position="119"/>
    </location>
    <ligand>
        <name>Zn(2+)</name>
        <dbReference type="ChEBI" id="CHEBI:29105"/>
        <note>catalytic</note>
    </ligand>
</feature>
<evidence type="ECO:0000256" key="7">
    <source>
        <dbReference type="HAMAP-Rule" id="MF_00009"/>
    </source>
</evidence>
<keyword evidence="6 7" id="KW-0862">Zinc</keyword>
<keyword evidence="8" id="KW-0482">Metalloprotease</keyword>
<keyword evidence="3 7" id="KW-0479">Metal-binding</keyword>
<dbReference type="GO" id="GO:0004222">
    <property type="term" value="F:metalloendopeptidase activity"/>
    <property type="evidence" value="ECO:0007669"/>
    <property type="project" value="InterPro"/>
</dbReference>
<feature type="binding site" evidence="7">
    <location>
        <position position="113"/>
    </location>
    <ligand>
        <name>Zn(2+)</name>
        <dbReference type="ChEBI" id="CHEBI:29105"/>
        <note>catalytic</note>
    </ligand>
</feature>
<dbReference type="GO" id="GO:0005737">
    <property type="term" value="C:cytoplasm"/>
    <property type="evidence" value="ECO:0007669"/>
    <property type="project" value="UniProtKB-SubCell"/>
</dbReference>
<dbReference type="GO" id="GO:0004521">
    <property type="term" value="F:RNA endonuclease activity"/>
    <property type="evidence" value="ECO:0007669"/>
    <property type="project" value="UniProtKB-UniRule"/>
</dbReference>
<dbReference type="eggNOG" id="COG0319">
    <property type="taxonomic scope" value="Bacteria"/>
</dbReference>
<evidence type="ECO:0000313" key="9">
    <source>
        <dbReference type="Proteomes" id="UP000003844"/>
    </source>
</evidence>
<keyword evidence="8" id="KW-0645">Protease</keyword>
<organism evidence="8 9">
    <name type="scientific">Gillisia limnaea (strain DSM 15749 / LMG 21470 / R-8282)</name>
    <dbReference type="NCBI Taxonomy" id="865937"/>
    <lineage>
        <taxon>Bacteria</taxon>
        <taxon>Pseudomonadati</taxon>
        <taxon>Bacteroidota</taxon>
        <taxon>Flavobacteriia</taxon>
        <taxon>Flavobacteriales</taxon>
        <taxon>Flavobacteriaceae</taxon>
        <taxon>Gillisia</taxon>
    </lineage>
</organism>
<comment type="function">
    <text evidence="7">Single strand-specific metallo-endoribonuclease involved in late-stage 70S ribosome quality control and in maturation of the 3' terminus of the 16S rRNA.</text>
</comment>
<comment type="similarity">
    <text evidence="1 7">Belongs to the endoribonuclease YbeY family.</text>
</comment>
<dbReference type="InterPro" id="IPR023091">
    <property type="entry name" value="MetalPrtase_cat_dom_sf_prd"/>
</dbReference>
<keyword evidence="9" id="KW-1185">Reference proteome</keyword>
<reference evidence="9" key="1">
    <citation type="journal article" date="2012" name="Stand. Genomic Sci.">
        <title>Genome sequence of the Antarctic rhodopsins-containing flavobacterium Gillisia limnaea type strain (R-8282(T)).</title>
        <authorList>
            <person name="Riedel T."/>
            <person name="Held B."/>
            <person name="Nolan M."/>
            <person name="Lucas S."/>
            <person name="Lapidus A."/>
            <person name="Tice H."/>
            <person name="Del Rio T.G."/>
            <person name="Cheng J.F."/>
            <person name="Han C."/>
            <person name="Tapia R."/>
            <person name="Goodwin L.A."/>
            <person name="Pitluck S."/>
            <person name="Liolios K."/>
            <person name="Mavromatis K."/>
            <person name="Pagani I."/>
            <person name="Ivanova N."/>
            <person name="Mikhailova N."/>
            <person name="Pati A."/>
            <person name="Chen A."/>
            <person name="Palaniappan K."/>
            <person name="Land M."/>
            <person name="Rohde M."/>
            <person name="Tindall B.J."/>
            <person name="Detter J.C."/>
            <person name="Goker M."/>
            <person name="Bristow J."/>
            <person name="Eisen J.A."/>
            <person name="Markowitz V."/>
            <person name="Hugenholtz P."/>
            <person name="Kyrpides N.C."/>
            <person name="Klenk H.P."/>
            <person name="Woyke T."/>
        </authorList>
    </citation>
    <scope>NUCLEOTIDE SEQUENCE [LARGE SCALE GENOMIC DNA]</scope>
    <source>
        <strain evidence="9">DSM 15749 / LMG 21470 / R-8282</strain>
    </source>
</reference>
<dbReference type="Gene3D" id="3.40.390.30">
    <property type="entry name" value="Metalloproteases ('zincins'), catalytic domain"/>
    <property type="match status" value="1"/>
</dbReference>